<evidence type="ECO:0000256" key="3">
    <source>
        <dbReference type="PROSITE-ProRule" id="PRU00221"/>
    </source>
</evidence>
<feature type="repeat" description="WD" evidence="3">
    <location>
        <begin position="9"/>
        <end position="40"/>
    </location>
</feature>
<dbReference type="OrthoDB" id="3238562at2759"/>
<dbReference type="SUPFAM" id="SSF50978">
    <property type="entry name" value="WD40 repeat-like"/>
    <property type="match status" value="1"/>
</dbReference>
<evidence type="ECO:0000256" key="4">
    <source>
        <dbReference type="SAM" id="Phobius"/>
    </source>
</evidence>
<keyword evidence="4" id="KW-0812">Transmembrane</keyword>
<keyword evidence="2" id="KW-0677">Repeat</keyword>
<dbReference type="Gene3D" id="2.130.10.10">
    <property type="entry name" value="YVTN repeat-like/Quinoprotein amine dehydrogenase"/>
    <property type="match status" value="2"/>
</dbReference>
<keyword evidence="4" id="KW-0472">Membrane</keyword>
<dbReference type="PANTHER" id="PTHR19848:SF8">
    <property type="entry name" value="F-BOX AND WD REPEAT DOMAIN CONTAINING 7"/>
    <property type="match status" value="1"/>
</dbReference>
<dbReference type="InterPro" id="IPR036322">
    <property type="entry name" value="WD40_repeat_dom_sf"/>
</dbReference>
<dbReference type="InterPro" id="IPR001680">
    <property type="entry name" value="WD40_rpt"/>
</dbReference>
<organism evidence="5 6">
    <name type="scientific">Sistotremastrum niveocremeum HHB9708</name>
    <dbReference type="NCBI Taxonomy" id="1314777"/>
    <lineage>
        <taxon>Eukaryota</taxon>
        <taxon>Fungi</taxon>
        <taxon>Dikarya</taxon>
        <taxon>Basidiomycota</taxon>
        <taxon>Agaricomycotina</taxon>
        <taxon>Agaricomycetes</taxon>
        <taxon>Sistotremastrales</taxon>
        <taxon>Sistotremastraceae</taxon>
        <taxon>Sertulicium</taxon>
        <taxon>Sertulicium niveocremeum</taxon>
    </lineage>
</organism>
<sequence length="418" mass="47087">MAYKLKKSLVAHRANINCLKLDPQGHFLASADEDCRVIIWCIRREAIFQDLRDQGWSQIRCFEWIGQHEIDSRAFAFGCEDGAVHVFQQGAAGRKFHFQYTINVKESVQAMAFDTCAKRLAIGSRFGYIKMYTERDGDGVLEFSWSVRLPMVSGNEATLLEDMAFSHSRGTLEVLGSCNGIRQVCRCGRNSRSDVHESSISLDAETGKTNNELQQGINRIRGRLIFGGRYALAICFAGQYLGLYQYPSLKLVRAFHVIGHLETLQLDRLALINHGKLVIVGSAHGHLYVFDADTERQMQILSHGSQPVQSVTSFSYSSRHLIVTGVQDICIYEQLSSPSATPRGPWHSHTILYAALFLYTVLVLFLVADGPLCPESYVMRSKPQEYILPLMSLMSEGEIDSICLQAGHIQWERSHRIF</sequence>
<evidence type="ECO:0000256" key="1">
    <source>
        <dbReference type="ARBA" id="ARBA00022574"/>
    </source>
</evidence>
<evidence type="ECO:0000256" key="2">
    <source>
        <dbReference type="ARBA" id="ARBA00022737"/>
    </source>
</evidence>
<evidence type="ECO:0000313" key="6">
    <source>
        <dbReference type="Proteomes" id="UP000076722"/>
    </source>
</evidence>
<name>A0A164QDJ7_9AGAM</name>
<dbReference type="AlphaFoldDB" id="A0A164QDJ7"/>
<evidence type="ECO:0000313" key="5">
    <source>
        <dbReference type="EMBL" id="KZS89562.1"/>
    </source>
</evidence>
<feature type="transmembrane region" description="Helical" evidence="4">
    <location>
        <begin position="351"/>
        <end position="372"/>
    </location>
</feature>
<accession>A0A164QDJ7</accession>
<dbReference type="PANTHER" id="PTHR19848">
    <property type="entry name" value="WD40 REPEAT PROTEIN"/>
    <property type="match status" value="1"/>
</dbReference>
<dbReference type="PROSITE" id="PS50082">
    <property type="entry name" value="WD_REPEATS_2"/>
    <property type="match status" value="1"/>
</dbReference>
<dbReference type="STRING" id="1314777.A0A164QDJ7"/>
<dbReference type="EMBL" id="KV419427">
    <property type="protein sequence ID" value="KZS89562.1"/>
    <property type="molecule type" value="Genomic_DNA"/>
</dbReference>
<proteinExistence type="predicted"/>
<keyword evidence="1 3" id="KW-0853">WD repeat</keyword>
<dbReference type="Proteomes" id="UP000076722">
    <property type="component" value="Unassembled WGS sequence"/>
</dbReference>
<feature type="transmembrane region" description="Helical" evidence="4">
    <location>
        <begin position="224"/>
        <end position="243"/>
    </location>
</feature>
<keyword evidence="6" id="KW-1185">Reference proteome</keyword>
<reference evidence="5 6" key="1">
    <citation type="journal article" date="2016" name="Mol. Biol. Evol.">
        <title>Comparative Genomics of Early-Diverging Mushroom-Forming Fungi Provides Insights into the Origins of Lignocellulose Decay Capabilities.</title>
        <authorList>
            <person name="Nagy L.G."/>
            <person name="Riley R."/>
            <person name="Tritt A."/>
            <person name="Adam C."/>
            <person name="Daum C."/>
            <person name="Floudas D."/>
            <person name="Sun H."/>
            <person name="Yadav J.S."/>
            <person name="Pangilinan J."/>
            <person name="Larsson K.H."/>
            <person name="Matsuura K."/>
            <person name="Barry K."/>
            <person name="Labutti K."/>
            <person name="Kuo R."/>
            <person name="Ohm R.A."/>
            <person name="Bhattacharya S.S."/>
            <person name="Shirouzu T."/>
            <person name="Yoshinaga Y."/>
            <person name="Martin F.M."/>
            <person name="Grigoriev I.V."/>
            <person name="Hibbett D.S."/>
        </authorList>
    </citation>
    <scope>NUCLEOTIDE SEQUENCE [LARGE SCALE GENOMIC DNA]</scope>
    <source>
        <strain evidence="5 6">HHB9708</strain>
    </source>
</reference>
<dbReference type="Pfam" id="PF00400">
    <property type="entry name" value="WD40"/>
    <property type="match status" value="1"/>
</dbReference>
<keyword evidence="4" id="KW-1133">Transmembrane helix</keyword>
<dbReference type="PROSITE" id="PS50294">
    <property type="entry name" value="WD_REPEATS_REGION"/>
    <property type="match status" value="1"/>
</dbReference>
<dbReference type="InterPro" id="IPR015943">
    <property type="entry name" value="WD40/YVTN_repeat-like_dom_sf"/>
</dbReference>
<dbReference type="SMART" id="SM00320">
    <property type="entry name" value="WD40"/>
    <property type="match status" value="4"/>
</dbReference>
<protein>
    <submittedName>
        <fullName evidence="5">WD40 repeat-like protein</fullName>
    </submittedName>
</protein>
<gene>
    <name evidence="5" type="ORF">SISNIDRAFT_489243</name>
</gene>